<evidence type="ECO:0000256" key="1">
    <source>
        <dbReference type="SAM" id="Coils"/>
    </source>
</evidence>
<protein>
    <submittedName>
        <fullName evidence="2">Hypothetical gid protein n-terminal truncated</fullName>
    </submittedName>
</protein>
<dbReference type="InterPro" id="IPR036188">
    <property type="entry name" value="FAD/NAD-bd_sf"/>
</dbReference>
<feature type="coiled-coil region" evidence="1">
    <location>
        <begin position="47"/>
        <end position="74"/>
    </location>
</feature>
<sequence length="75" mass="8666">MDLPLIKFPSETMLVALVNYVTNPKQRDLKPMKANIGIVPTLTTKFKSKTEKNLAIYSRTIKKLKETIKKYQIKL</sequence>
<accession>Q14PR5</accession>
<evidence type="ECO:0000313" key="2">
    <source>
        <dbReference type="EMBL" id="CAK98514.1"/>
    </source>
</evidence>
<name>Q14PR5_SPICI</name>
<dbReference type="Gene3D" id="3.50.50.60">
    <property type="entry name" value="FAD/NAD(P)-binding domain"/>
    <property type="match status" value="1"/>
</dbReference>
<organism evidence="2">
    <name type="scientific">Spiroplasma citri</name>
    <dbReference type="NCBI Taxonomy" id="2133"/>
    <lineage>
        <taxon>Bacteria</taxon>
        <taxon>Bacillati</taxon>
        <taxon>Mycoplasmatota</taxon>
        <taxon>Mollicutes</taxon>
        <taxon>Entomoplasmatales</taxon>
        <taxon>Spiroplasmataceae</taxon>
        <taxon>Spiroplasma</taxon>
    </lineage>
</organism>
<keyword evidence="1" id="KW-0175">Coiled coil</keyword>
<proteinExistence type="predicted"/>
<gene>
    <name evidence="2" type="primary">gid</name>
    <name evidence="2" type="ORF">SPICI03_049</name>
</gene>
<dbReference type="EMBL" id="AM285304">
    <property type="protein sequence ID" value="CAK98514.1"/>
    <property type="molecule type" value="Genomic_DNA"/>
</dbReference>
<reference evidence="2" key="1">
    <citation type="journal article" date="2010" name="Appl. Environ. Microbiol.">
        <title>Partial chromosome sequence of Spiroplasma citri reveals extensive viral invasion and important gene decay.</title>
        <authorList>
            <person name="Carle P."/>
            <person name="Saillard C."/>
            <person name="Carrere N."/>
            <person name="Carrere S."/>
            <person name="Duret S."/>
            <person name="Eveillard S."/>
            <person name="Gaurivaud P."/>
            <person name="Gourgues G."/>
            <person name="Gouzy J."/>
            <person name="Salar P."/>
            <person name="Verdin E."/>
            <person name="Breton M."/>
            <person name="Blanchard A."/>
            <person name="Laigret F."/>
            <person name="Bove J.M."/>
            <person name="Renaudin J."/>
            <person name="Foissac X."/>
        </authorList>
    </citation>
    <scope>NUCLEOTIDE SEQUENCE</scope>
    <source>
        <strain evidence="2">GII3-3X</strain>
    </source>
</reference>
<dbReference type="AlphaFoldDB" id="Q14PR5"/>